<evidence type="ECO:0000313" key="2">
    <source>
        <dbReference type="EMBL" id="GEC17264.1"/>
    </source>
</evidence>
<feature type="region of interest" description="Disordered" evidence="1">
    <location>
        <begin position="1"/>
        <end position="34"/>
    </location>
</feature>
<feature type="compositionally biased region" description="Basic residues" evidence="1">
    <location>
        <begin position="9"/>
        <end position="20"/>
    </location>
</feature>
<name>A0A4Y3WEF1_NITWI</name>
<accession>A0A4Y3WEF1</accession>
<reference evidence="2 3" key="1">
    <citation type="submission" date="2019-06" db="EMBL/GenBank/DDBJ databases">
        <title>Whole genome shotgun sequence of Nitrobacter winogradskyi NBRC 14297.</title>
        <authorList>
            <person name="Hosoyama A."/>
            <person name="Uohara A."/>
            <person name="Ohji S."/>
            <person name="Ichikawa N."/>
        </authorList>
    </citation>
    <scope>NUCLEOTIDE SEQUENCE [LARGE SCALE GENOMIC DNA]</scope>
    <source>
        <strain evidence="2 3">NBRC 14297</strain>
    </source>
</reference>
<sequence>MPAGDAFHRYRIAGKRHTRSLRNETDDSETEEPQGLVAARPCNAQFLRLVENAIPKLAPQPPILKPLVVL</sequence>
<proteinExistence type="predicted"/>
<dbReference type="AlphaFoldDB" id="A0A4Y3WEF1"/>
<dbReference type="Proteomes" id="UP000318825">
    <property type="component" value="Unassembled WGS sequence"/>
</dbReference>
<evidence type="ECO:0000313" key="3">
    <source>
        <dbReference type="Proteomes" id="UP000318825"/>
    </source>
</evidence>
<protein>
    <submittedName>
        <fullName evidence="2">Uncharacterized protein</fullName>
    </submittedName>
</protein>
<evidence type="ECO:0000256" key="1">
    <source>
        <dbReference type="SAM" id="MobiDB-lite"/>
    </source>
</evidence>
<comment type="caution">
    <text evidence="2">The sequence shown here is derived from an EMBL/GenBank/DDBJ whole genome shotgun (WGS) entry which is preliminary data.</text>
</comment>
<organism evidence="2 3">
    <name type="scientific">Nitrobacter winogradskyi</name>
    <name type="common">Nitrobacter agilis</name>
    <dbReference type="NCBI Taxonomy" id="913"/>
    <lineage>
        <taxon>Bacteria</taxon>
        <taxon>Pseudomonadati</taxon>
        <taxon>Pseudomonadota</taxon>
        <taxon>Alphaproteobacteria</taxon>
        <taxon>Hyphomicrobiales</taxon>
        <taxon>Nitrobacteraceae</taxon>
        <taxon>Nitrobacter</taxon>
    </lineage>
</organism>
<dbReference type="EMBL" id="BJNF01000098">
    <property type="protein sequence ID" value="GEC17264.1"/>
    <property type="molecule type" value="Genomic_DNA"/>
</dbReference>
<gene>
    <name evidence="2" type="ORF">NWI01_31560</name>
</gene>